<dbReference type="InterPro" id="IPR036388">
    <property type="entry name" value="WH-like_DNA-bd_sf"/>
</dbReference>
<dbReference type="AlphaFoldDB" id="A0A9Q9D6F4"/>
<dbReference type="InterPro" id="IPR035472">
    <property type="entry name" value="RpiR-like_SIS"/>
</dbReference>
<dbReference type="Proteomes" id="UP001153199">
    <property type="component" value="Unassembled WGS sequence"/>
</dbReference>
<evidence type="ECO:0000259" key="5">
    <source>
        <dbReference type="PROSITE" id="PS51464"/>
    </source>
</evidence>
<dbReference type="SUPFAM" id="SSF46689">
    <property type="entry name" value="Homeodomain-like"/>
    <property type="match status" value="1"/>
</dbReference>
<gene>
    <name evidence="8" type="ORF">LMK00_10040</name>
    <name evidence="7" type="ORF">NF708_08755</name>
    <name evidence="6" type="ORF">NF717_06270</name>
</gene>
<dbReference type="Proteomes" id="UP001153203">
    <property type="component" value="Unassembled WGS sequence"/>
</dbReference>
<reference evidence="6" key="2">
    <citation type="submission" date="2022-06" db="EMBL/GenBank/DDBJ databases">
        <title>Lactococcus from bovine mastitis in China.</title>
        <authorList>
            <person name="Lin Y."/>
            <person name="Han B."/>
        </authorList>
    </citation>
    <scope>NUCLEOTIDE SEQUENCE</scope>
    <source>
        <strain evidence="7">Hebei-B-39</strain>
        <strain evidence="6">Ningxia-I-26</strain>
    </source>
</reference>
<evidence type="ECO:0000313" key="9">
    <source>
        <dbReference type="Proteomes" id="UP001056730"/>
    </source>
</evidence>
<dbReference type="KEGG" id="lfo:LMK00_10040"/>
<dbReference type="PROSITE" id="PS51071">
    <property type="entry name" value="HTH_RPIR"/>
    <property type="match status" value="1"/>
</dbReference>
<evidence type="ECO:0000259" key="4">
    <source>
        <dbReference type="PROSITE" id="PS51071"/>
    </source>
</evidence>
<feature type="domain" description="HTH rpiR-type" evidence="4">
    <location>
        <begin position="1"/>
        <end position="77"/>
    </location>
</feature>
<organism evidence="8 9">
    <name type="scientific">Lactococcus formosensis</name>
    <dbReference type="NCBI Taxonomy" id="1281486"/>
    <lineage>
        <taxon>Bacteria</taxon>
        <taxon>Bacillati</taxon>
        <taxon>Bacillota</taxon>
        <taxon>Bacilli</taxon>
        <taxon>Lactobacillales</taxon>
        <taxon>Streptococcaceae</taxon>
        <taxon>Lactococcus</taxon>
    </lineage>
</organism>
<keyword evidence="2" id="KW-0238">DNA-binding</keyword>
<evidence type="ECO:0000256" key="2">
    <source>
        <dbReference type="ARBA" id="ARBA00023125"/>
    </source>
</evidence>
<dbReference type="InterPro" id="IPR009057">
    <property type="entry name" value="Homeodomain-like_sf"/>
</dbReference>
<protein>
    <submittedName>
        <fullName evidence="8">MurR/RpiR family transcriptional regulator</fullName>
    </submittedName>
</protein>
<proteinExistence type="predicted"/>
<dbReference type="EMBL" id="JAMWFV010000006">
    <property type="protein sequence ID" value="MDG6145263.1"/>
    <property type="molecule type" value="Genomic_DNA"/>
</dbReference>
<evidence type="ECO:0000313" key="8">
    <source>
        <dbReference type="EMBL" id="USJ20140.1"/>
    </source>
</evidence>
<dbReference type="Gene3D" id="1.10.10.10">
    <property type="entry name" value="Winged helix-like DNA-binding domain superfamily/Winged helix DNA-binding domain"/>
    <property type="match status" value="1"/>
</dbReference>
<dbReference type="GO" id="GO:1901135">
    <property type="term" value="P:carbohydrate derivative metabolic process"/>
    <property type="evidence" value="ECO:0007669"/>
    <property type="project" value="InterPro"/>
</dbReference>
<dbReference type="GeneID" id="89495034"/>
<evidence type="ECO:0000256" key="1">
    <source>
        <dbReference type="ARBA" id="ARBA00023015"/>
    </source>
</evidence>
<keyword evidence="3" id="KW-0804">Transcription</keyword>
<dbReference type="SUPFAM" id="SSF53697">
    <property type="entry name" value="SIS domain"/>
    <property type="match status" value="1"/>
</dbReference>
<reference evidence="8" key="1">
    <citation type="journal article" date="2022" name="Front. Microbiol.">
        <title>Feed Insects as a Reservoir of Granadaene-Producing Lactococci.</title>
        <authorList>
            <person name="Neuzil-Bunesova V."/>
            <person name="Ramirez Garcia A."/>
            <person name="Modrackova N."/>
            <person name="Makovska M."/>
            <person name="Sabolova M."/>
            <person name="Sproer C."/>
            <person name="Bunk B."/>
            <person name="Blom J."/>
            <person name="Schwab C."/>
        </authorList>
    </citation>
    <scope>NUCLEOTIDE SEQUENCE</scope>
    <source>
        <strain evidence="8">I4/6O</strain>
    </source>
</reference>
<dbReference type="CDD" id="cd05013">
    <property type="entry name" value="SIS_RpiR"/>
    <property type="match status" value="1"/>
</dbReference>
<name>A0A9Q9D6F4_9LACT</name>
<dbReference type="Gene3D" id="3.40.50.10490">
    <property type="entry name" value="Glucose-6-phosphate isomerase like protein, domain 1"/>
    <property type="match status" value="1"/>
</dbReference>
<dbReference type="RefSeq" id="WP_017368642.1">
    <property type="nucleotide sequence ID" value="NZ_AP017373.1"/>
</dbReference>
<feature type="domain" description="SIS" evidence="5">
    <location>
        <begin position="116"/>
        <end position="258"/>
    </location>
</feature>
<dbReference type="EMBL" id="CP086395">
    <property type="protein sequence ID" value="USJ20140.1"/>
    <property type="molecule type" value="Genomic_DNA"/>
</dbReference>
<dbReference type="Pfam" id="PF01418">
    <property type="entry name" value="HTH_6"/>
    <property type="match status" value="1"/>
</dbReference>
<keyword evidence="10" id="KW-1185">Reference proteome</keyword>
<dbReference type="GO" id="GO:0003677">
    <property type="term" value="F:DNA binding"/>
    <property type="evidence" value="ECO:0007669"/>
    <property type="project" value="UniProtKB-KW"/>
</dbReference>
<evidence type="ECO:0000313" key="10">
    <source>
        <dbReference type="Proteomes" id="UP001153199"/>
    </source>
</evidence>
<sequence length="258" mass="29628">MSFKERVSIHYTELTKTDRKITGELMRKPEVLIDRSIQEAAKDLEVSPSAIIRVVKKLQYRGLPDLKNALERYMSEKTELVQSSREELLSESIIGEYKQRLNLIRSCLSEKQLTSIAQMIREAKTTRVLGIGSSGLAAEQFVYSLLYQDKYVEAITSRTKIFYLSRVLDQDTLLIIFTVSGNTDLYEEIFEQAKETGAKIVLITMNRNSKFKQTSTEVLLLPSNLTDFSKPDIYQLDNRFAFIVLSEILAAYYIHSLE</sequence>
<accession>A0A9Q9D6F4</accession>
<dbReference type="GO" id="GO:0097367">
    <property type="term" value="F:carbohydrate derivative binding"/>
    <property type="evidence" value="ECO:0007669"/>
    <property type="project" value="InterPro"/>
</dbReference>
<dbReference type="InterPro" id="IPR001347">
    <property type="entry name" value="SIS_dom"/>
</dbReference>
<dbReference type="InterPro" id="IPR047640">
    <property type="entry name" value="RpiR-like"/>
</dbReference>
<keyword evidence="1" id="KW-0805">Transcription regulation</keyword>
<evidence type="ECO:0000256" key="3">
    <source>
        <dbReference type="ARBA" id="ARBA00023163"/>
    </source>
</evidence>
<dbReference type="PANTHER" id="PTHR30514">
    <property type="entry name" value="GLUCOKINASE"/>
    <property type="match status" value="1"/>
</dbReference>
<dbReference type="InterPro" id="IPR046348">
    <property type="entry name" value="SIS_dom_sf"/>
</dbReference>
<dbReference type="GO" id="GO:0003700">
    <property type="term" value="F:DNA-binding transcription factor activity"/>
    <property type="evidence" value="ECO:0007669"/>
    <property type="project" value="InterPro"/>
</dbReference>
<dbReference type="EMBL" id="JAMWGI010000005">
    <property type="protein sequence ID" value="MDG6194080.1"/>
    <property type="molecule type" value="Genomic_DNA"/>
</dbReference>
<dbReference type="PANTHER" id="PTHR30514:SF21">
    <property type="entry name" value="RPIR-FAMILY TRANSCRIPTIONAL REGULATOR"/>
    <property type="match status" value="1"/>
</dbReference>
<evidence type="ECO:0000313" key="7">
    <source>
        <dbReference type="EMBL" id="MDG6194080.1"/>
    </source>
</evidence>
<dbReference type="Pfam" id="PF01380">
    <property type="entry name" value="SIS"/>
    <property type="match status" value="1"/>
</dbReference>
<dbReference type="PROSITE" id="PS51464">
    <property type="entry name" value="SIS"/>
    <property type="match status" value="1"/>
</dbReference>
<dbReference type="Proteomes" id="UP001056730">
    <property type="component" value="Chromosome"/>
</dbReference>
<evidence type="ECO:0000313" key="6">
    <source>
        <dbReference type="EMBL" id="MDG6145263.1"/>
    </source>
</evidence>
<dbReference type="InterPro" id="IPR000281">
    <property type="entry name" value="HTH_RpiR"/>
</dbReference>